<keyword evidence="1" id="KW-1133">Transmembrane helix</keyword>
<evidence type="ECO:0000256" key="1">
    <source>
        <dbReference type="SAM" id="Phobius"/>
    </source>
</evidence>
<name>A0A969WAB0_9GAMM</name>
<keyword evidence="1" id="KW-0812">Transmembrane</keyword>
<keyword evidence="1" id="KW-0472">Membrane</keyword>
<proteinExistence type="predicted"/>
<dbReference type="RefSeq" id="WP_168148220.1">
    <property type="nucleotide sequence ID" value="NZ_JAAVXB010000005.1"/>
</dbReference>
<protein>
    <submittedName>
        <fullName evidence="2">Uncharacterized protein</fullName>
    </submittedName>
</protein>
<accession>A0A969WAB0</accession>
<keyword evidence="3" id="KW-1185">Reference proteome</keyword>
<dbReference type="AlphaFoldDB" id="A0A969WAB0"/>
<evidence type="ECO:0000313" key="2">
    <source>
        <dbReference type="EMBL" id="NKF22903.1"/>
    </source>
</evidence>
<sequence length="122" mass="13546">MFLLMYEIRCACAWKTAPRAAESKAQALLIMIEIAPISTWLLWAFDRLGVDASWATSAPLLSLLTAPPLIFINERAFSLKSATWCAYERRFDAFGPRQKWVAALCCLMVGALLLASPVLVLP</sequence>
<evidence type="ECO:0000313" key="3">
    <source>
        <dbReference type="Proteomes" id="UP000653472"/>
    </source>
</evidence>
<organism evidence="2 3">
    <name type="scientific">Solimonas marina</name>
    <dbReference type="NCBI Taxonomy" id="2714601"/>
    <lineage>
        <taxon>Bacteria</taxon>
        <taxon>Pseudomonadati</taxon>
        <taxon>Pseudomonadota</taxon>
        <taxon>Gammaproteobacteria</taxon>
        <taxon>Nevskiales</taxon>
        <taxon>Nevskiaceae</taxon>
        <taxon>Solimonas</taxon>
    </lineage>
</organism>
<reference evidence="2" key="1">
    <citation type="submission" date="2020-03" db="EMBL/GenBank/DDBJ databases">
        <title>Solimonas marina sp. nov., isolated from deep seawater of the Pacific Ocean.</title>
        <authorList>
            <person name="Liu X."/>
            <person name="Lai Q."/>
            <person name="Sun F."/>
            <person name="Gai Y."/>
            <person name="Li G."/>
            <person name="Shao Z."/>
        </authorList>
    </citation>
    <scope>NUCLEOTIDE SEQUENCE</scope>
    <source>
        <strain evidence="2">C16B3</strain>
    </source>
</reference>
<gene>
    <name evidence="2" type="ORF">G7Y82_11285</name>
</gene>
<feature type="transmembrane region" description="Helical" evidence="1">
    <location>
        <begin position="100"/>
        <end position="121"/>
    </location>
</feature>
<feature type="transmembrane region" description="Helical" evidence="1">
    <location>
        <begin position="27"/>
        <end position="46"/>
    </location>
</feature>
<feature type="transmembrane region" description="Helical" evidence="1">
    <location>
        <begin position="52"/>
        <end position="72"/>
    </location>
</feature>
<comment type="caution">
    <text evidence="2">The sequence shown here is derived from an EMBL/GenBank/DDBJ whole genome shotgun (WGS) entry which is preliminary data.</text>
</comment>
<dbReference type="EMBL" id="JAAVXB010000005">
    <property type="protein sequence ID" value="NKF22903.1"/>
    <property type="molecule type" value="Genomic_DNA"/>
</dbReference>
<dbReference type="Proteomes" id="UP000653472">
    <property type="component" value="Unassembled WGS sequence"/>
</dbReference>